<dbReference type="Proteomes" id="UP000813462">
    <property type="component" value="Unassembled WGS sequence"/>
</dbReference>
<proteinExistence type="predicted"/>
<dbReference type="GO" id="GO:0005634">
    <property type="term" value="C:nucleus"/>
    <property type="evidence" value="ECO:0007669"/>
    <property type="project" value="UniProtKB-SubCell"/>
</dbReference>
<evidence type="ECO:0000256" key="3">
    <source>
        <dbReference type="ARBA" id="ARBA00023125"/>
    </source>
</evidence>
<dbReference type="GO" id="GO:0003677">
    <property type="term" value="F:DNA binding"/>
    <property type="evidence" value="ECO:0007669"/>
    <property type="project" value="UniProtKB-KW"/>
</dbReference>
<sequence>METTHETPTKGGNKSSSCFLTGNQPRPLRFYCFPILPGYDKNQSHQIAERRRRCSSPSTVAANLKRMRNYSEEDIAEEKRLGVMTRPSLMSGHTDHYTYSSNLPKRRKPVSDNAVAIKLRKMRKYSKEDIAEEKRLGVTTRLSLYDDPWKMKKRLTMSDLGGNSRLMLELKWARNYFLPYLDIKQVESEPGVRVRVVDFDTGTKHQLRFKLWKSSHCYVLKGGWVKDFVRRKKLNKDDEIGMICVRPFLGARCSTLTLYLRVLQRAALPKT</sequence>
<dbReference type="Gene3D" id="2.40.330.10">
    <property type="entry name" value="DNA-binding pseudobarrel domain"/>
    <property type="match status" value="1"/>
</dbReference>
<evidence type="ECO:0000313" key="7">
    <source>
        <dbReference type="Proteomes" id="UP000813462"/>
    </source>
</evidence>
<comment type="subcellular location">
    <subcellularLocation>
        <location evidence="1">Nucleus</location>
    </subcellularLocation>
</comment>
<evidence type="ECO:0000256" key="4">
    <source>
        <dbReference type="ARBA" id="ARBA00023163"/>
    </source>
</evidence>
<dbReference type="InterPro" id="IPR003340">
    <property type="entry name" value="B3_DNA-bd"/>
</dbReference>
<name>A0A978VPE9_ZIZJJ</name>
<dbReference type="PANTHER" id="PTHR34269">
    <property type="entry name" value="TRANSCRIPTION FACTOR B3-DOMAIN FAMILY-RELATED"/>
    <property type="match status" value="1"/>
</dbReference>
<evidence type="ECO:0000256" key="1">
    <source>
        <dbReference type="ARBA" id="ARBA00004123"/>
    </source>
</evidence>
<evidence type="ECO:0000313" key="6">
    <source>
        <dbReference type="EMBL" id="KAH7537424.1"/>
    </source>
</evidence>
<keyword evidence="4" id="KW-0804">Transcription</keyword>
<comment type="caution">
    <text evidence="6">The sequence shown here is derived from an EMBL/GenBank/DDBJ whole genome shotgun (WGS) entry which is preliminary data.</text>
</comment>
<gene>
    <name evidence="6" type="ORF">FEM48_Zijuj03G0091000</name>
</gene>
<protein>
    <recommendedName>
        <fullName evidence="8">TF-B3 domain-containing protein</fullName>
    </recommendedName>
</protein>
<dbReference type="CDD" id="cd10017">
    <property type="entry name" value="B3_DNA"/>
    <property type="match status" value="1"/>
</dbReference>
<evidence type="ECO:0000256" key="5">
    <source>
        <dbReference type="ARBA" id="ARBA00023242"/>
    </source>
</evidence>
<dbReference type="OrthoDB" id="1915967at2759"/>
<dbReference type="PANTHER" id="PTHR34269:SF11">
    <property type="entry name" value="B3 DOMAIN PROTEIN"/>
    <property type="match status" value="1"/>
</dbReference>
<reference evidence="6" key="1">
    <citation type="journal article" date="2021" name="Front. Plant Sci.">
        <title>Chromosome-Scale Genome Assembly for Chinese Sour Jujube and Insights Into Its Genome Evolution and Domestication Signature.</title>
        <authorList>
            <person name="Shen L.-Y."/>
            <person name="Luo H."/>
            <person name="Wang X.-L."/>
            <person name="Wang X.-M."/>
            <person name="Qiu X.-J."/>
            <person name="Liu H."/>
            <person name="Zhou S.-S."/>
            <person name="Jia K.-H."/>
            <person name="Nie S."/>
            <person name="Bao Y.-T."/>
            <person name="Zhang R.-G."/>
            <person name="Yun Q.-Z."/>
            <person name="Chai Y.-H."/>
            <person name="Lu J.-Y."/>
            <person name="Li Y."/>
            <person name="Zhao S.-W."/>
            <person name="Mao J.-F."/>
            <person name="Jia S.-G."/>
            <person name="Mao Y.-M."/>
        </authorList>
    </citation>
    <scope>NUCLEOTIDE SEQUENCE</scope>
    <source>
        <strain evidence="6">AT0</strain>
        <tissue evidence="6">Leaf</tissue>
    </source>
</reference>
<dbReference type="SUPFAM" id="SSF101936">
    <property type="entry name" value="DNA-binding pseudobarrel domain"/>
    <property type="match status" value="1"/>
</dbReference>
<keyword evidence="5" id="KW-0539">Nucleus</keyword>
<evidence type="ECO:0008006" key="8">
    <source>
        <dbReference type="Google" id="ProtNLM"/>
    </source>
</evidence>
<organism evidence="6 7">
    <name type="scientific">Ziziphus jujuba var. spinosa</name>
    <dbReference type="NCBI Taxonomy" id="714518"/>
    <lineage>
        <taxon>Eukaryota</taxon>
        <taxon>Viridiplantae</taxon>
        <taxon>Streptophyta</taxon>
        <taxon>Embryophyta</taxon>
        <taxon>Tracheophyta</taxon>
        <taxon>Spermatophyta</taxon>
        <taxon>Magnoliopsida</taxon>
        <taxon>eudicotyledons</taxon>
        <taxon>Gunneridae</taxon>
        <taxon>Pentapetalae</taxon>
        <taxon>rosids</taxon>
        <taxon>fabids</taxon>
        <taxon>Rosales</taxon>
        <taxon>Rhamnaceae</taxon>
        <taxon>Paliureae</taxon>
        <taxon>Ziziphus</taxon>
    </lineage>
</organism>
<keyword evidence="3" id="KW-0238">DNA-binding</keyword>
<keyword evidence="2" id="KW-0805">Transcription regulation</keyword>
<dbReference type="InterPro" id="IPR051442">
    <property type="entry name" value="B3_domain"/>
</dbReference>
<evidence type="ECO:0000256" key="2">
    <source>
        <dbReference type="ARBA" id="ARBA00023015"/>
    </source>
</evidence>
<dbReference type="InterPro" id="IPR015300">
    <property type="entry name" value="DNA-bd_pseudobarrel_sf"/>
</dbReference>
<dbReference type="EMBL" id="JAEACU010000003">
    <property type="protein sequence ID" value="KAH7537424.1"/>
    <property type="molecule type" value="Genomic_DNA"/>
</dbReference>
<accession>A0A978VPE9</accession>
<dbReference type="AlphaFoldDB" id="A0A978VPE9"/>